<evidence type="ECO:0000313" key="7">
    <source>
        <dbReference type="Proteomes" id="UP001418222"/>
    </source>
</evidence>
<gene>
    <name evidence="6" type="ORF">KSP39_PZI008353</name>
</gene>
<comment type="caution">
    <text evidence="6">The sequence shown here is derived from an EMBL/GenBank/DDBJ whole genome shotgun (WGS) entry which is preliminary data.</text>
</comment>
<keyword evidence="7" id="KW-1185">Reference proteome</keyword>
<keyword evidence="5" id="KW-0408">Iron</keyword>
<sequence length="225" mass="25277">MLNEKGACCWCAIVDSGSHWNKPTDFPIINPLKSGKRNRFVYACAASGSRKLLPHFPFDSVIKLDCSNDSVDSWQPGSRRFVGEPVFVSKGTTDDDEEDGGYIVVIEVKFKVKLNVSCSAYSFVSYICYLFLEQYAVLKQMCYLVVLDAKRLGHEDAVIVKMEVPPHLRADPPGRMEDAARLHVVWQGCGRDRPRHGKSVNFSQMFTARRRLLSNSLRGKSAVPN</sequence>
<dbReference type="EMBL" id="JBBWWQ010000006">
    <property type="protein sequence ID" value="KAK8945103.1"/>
    <property type="molecule type" value="Genomic_DNA"/>
</dbReference>
<dbReference type="AlphaFoldDB" id="A0AAP0BND7"/>
<dbReference type="Proteomes" id="UP001418222">
    <property type="component" value="Unassembled WGS sequence"/>
</dbReference>
<evidence type="ECO:0000256" key="1">
    <source>
        <dbReference type="ARBA" id="ARBA00001954"/>
    </source>
</evidence>
<dbReference type="PANTHER" id="PTHR10543:SF37">
    <property type="entry name" value="CAROTENOID CLEAVAGE DIOXYGENASE 7, CHLOROPLASTIC"/>
    <property type="match status" value="1"/>
</dbReference>
<dbReference type="GO" id="GO:0045549">
    <property type="term" value="F:9-cis-epoxycarotenoid dioxygenase activity"/>
    <property type="evidence" value="ECO:0007669"/>
    <property type="project" value="TreeGrafter"/>
</dbReference>
<dbReference type="GO" id="GO:0046872">
    <property type="term" value="F:metal ion binding"/>
    <property type="evidence" value="ECO:0007669"/>
    <property type="project" value="UniProtKB-KW"/>
</dbReference>
<comment type="cofactor">
    <cofactor evidence="1">
        <name>Fe(2+)</name>
        <dbReference type="ChEBI" id="CHEBI:29033"/>
    </cofactor>
</comment>
<name>A0AAP0BND7_9ASPA</name>
<organism evidence="6 7">
    <name type="scientific">Platanthera zijinensis</name>
    <dbReference type="NCBI Taxonomy" id="2320716"/>
    <lineage>
        <taxon>Eukaryota</taxon>
        <taxon>Viridiplantae</taxon>
        <taxon>Streptophyta</taxon>
        <taxon>Embryophyta</taxon>
        <taxon>Tracheophyta</taxon>
        <taxon>Spermatophyta</taxon>
        <taxon>Magnoliopsida</taxon>
        <taxon>Liliopsida</taxon>
        <taxon>Asparagales</taxon>
        <taxon>Orchidaceae</taxon>
        <taxon>Orchidoideae</taxon>
        <taxon>Orchideae</taxon>
        <taxon>Orchidinae</taxon>
        <taxon>Platanthera</taxon>
    </lineage>
</organism>
<evidence type="ECO:0000256" key="5">
    <source>
        <dbReference type="ARBA" id="ARBA00023004"/>
    </source>
</evidence>
<dbReference type="GO" id="GO:0009570">
    <property type="term" value="C:chloroplast stroma"/>
    <property type="evidence" value="ECO:0007669"/>
    <property type="project" value="TreeGrafter"/>
</dbReference>
<dbReference type="Pfam" id="PF03055">
    <property type="entry name" value="RPE65"/>
    <property type="match status" value="1"/>
</dbReference>
<protein>
    <submittedName>
        <fullName evidence="6">Uncharacterized protein</fullName>
    </submittedName>
</protein>
<dbReference type="GO" id="GO:0016121">
    <property type="term" value="P:carotene catabolic process"/>
    <property type="evidence" value="ECO:0007669"/>
    <property type="project" value="TreeGrafter"/>
</dbReference>
<dbReference type="PANTHER" id="PTHR10543">
    <property type="entry name" value="BETA-CAROTENE DIOXYGENASE"/>
    <property type="match status" value="1"/>
</dbReference>
<evidence type="ECO:0000313" key="6">
    <source>
        <dbReference type="EMBL" id="KAK8945103.1"/>
    </source>
</evidence>
<evidence type="ECO:0000256" key="2">
    <source>
        <dbReference type="ARBA" id="ARBA00006787"/>
    </source>
</evidence>
<reference evidence="6 7" key="1">
    <citation type="journal article" date="2022" name="Nat. Plants">
        <title>Genomes of leafy and leafless Platanthera orchids illuminate the evolution of mycoheterotrophy.</title>
        <authorList>
            <person name="Li M.H."/>
            <person name="Liu K.W."/>
            <person name="Li Z."/>
            <person name="Lu H.C."/>
            <person name="Ye Q.L."/>
            <person name="Zhang D."/>
            <person name="Wang J.Y."/>
            <person name="Li Y.F."/>
            <person name="Zhong Z.M."/>
            <person name="Liu X."/>
            <person name="Yu X."/>
            <person name="Liu D.K."/>
            <person name="Tu X.D."/>
            <person name="Liu B."/>
            <person name="Hao Y."/>
            <person name="Liao X.Y."/>
            <person name="Jiang Y.T."/>
            <person name="Sun W.H."/>
            <person name="Chen J."/>
            <person name="Chen Y.Q."/>
            <person name="Ai Y."/>
            <person name="Zhai J.W."/>
            <person name="Wu S.S."/>
            <person name="Zhou Z."/>
            <person name="Hsiao Y.Y."/>
            <person name="Wu W.L."/>
            <person name="Chen Y.Y."/>
            <person name="Lin Y.F."/>
            <person name="Hsu J.L."/>
            <person name="Li C.Y."/>
            <person name="Wang Z.W."/>
            <person name="Zhao X."/>
            <person name="Zhong W.Y."/>
            <person name="Ma X.K."/>
            <person name="Ma L."/>
            <person name="Huang J."/>
            <person name="Chen G.Z."/>
            <person name="Huang M.Z."/>
            <person name="Huang L."/>
            <person name="Peng D.H."/>
            <person name="Luo Y.B."/>
            <person name="Zou S.Q."/>
            <person name="Chen S.P."/>
            <person name="Lan S."/>
            <person name="Tsai W.C."/>
            <person name="Van de Peer Y."/>
            <person name="Liu Z.J."/>
        </authorList>
    </citation>
    <scope>NUCLEOTIDE SEQUENCE [LARGE SCALE GENOMIC DNA]</scope>
    <source>
        <strain evidence="6">Lor287</strain>
    </source>
</reference>
<comment type="similarity">
    <text evidence="2">Belongs to the carotenoid oxygenase family.</text>
</comment>
<keyword evidence="4" id="KW-0223">Dioxygenase</keyword>
<accession>A0AAP0BND7</accession>
<proteinExistence type="inferred from homology"/>
<keyword evidence="3" id="KW-0479">Metal-binding</keyword>
<evidence type="ECO:0000256" key="4">
    <source>
        <dbReference type="ARBA" id="ARBA00022964"/>
    </source>
</evidence>
<dbReference type="InterPro" id="IPR004294">
    <property type="entry name" value="Carotenoid_Oase"/>
</dbReference>
<keyword evidence="4" id="KW-0560">Oxidoreductase</keyword>
<evidence type="ECO:0000256" key="3">
    <source>
        <dbReference type="ARBA" id="ARBA00022723"/>
    </source>
</evidence>